<accession>A0A5N1JB37</accession>
<dbReference type="Proteomes" id="UP000326570">
    <property type="component" value="Unassembled WGS sequence"/>
</dbReference>
<dbReference type="PANTHER" id="PTHR34220">
    <property type="entry name" value="SENSOR HISTIDINE KINASE YPDA"/>
    <property type="match status" value="1"/>
</dbReference>
<protein>
    <recommendedName>
        <fullName evidence="2">Signal transduction histidine kinase internal region domain-containing protein</fullName>
    </recommendedName>
</protein>
<dbReference type="GO" id="GO:0000155">
    <property type="term" value="F:phosphorelay sensor kinase activity"/>
    <property type="evidence" value="ECO:0007669"/>
    <property type="project" value="InterPro"/>
</dbReference>
<evidence type="ECO:0000259" key="2">
    <source>
        <dbReference type="Pfam" id="PF06580"/>
    </source>
</evidence>
<keyword evidence="1" id="KW-0812">Transmembrane</keyword>
<keyword evidence="4" id="KW-1185">Reference proteome</keyword>
<comment type="caution">
    <text evidence="3">The sequence shown here is derived from an EMBL/GenBank/DDBJ whole genome shotgun (WGS) entry which is preliminary data.</text>
</comment>
<feature type="transmembrane region" description="Helical" evidence="1">
    <location>
        <begin position="80"/>
        <end position="104"/>
    </location>
</feature>
<gene>
    <name evidence="3" type="ORF">F0P94_03075</name>
</gene>
<dbReference type="AlphaFoldDB" id="A0A5N1JB37"/>
<evidence type="ECO:0000313" key="4">
    <source>
        <dbReference type="Proteomes" id="UP000326570"/>
    </source>
</evidence>
<dbReference type="Gene3D" id="3.30.565.10">
    <property type="entry name" value="Histidine kinase-like ATPase, C-terminal domain"/>
    <property type="match status" value="1"/>
</dbReference>
<keyword evidence="1" id="KW-1133">Transmembrane helix</keyword>
<dbReference type="RefSeq" id="WP_150902222.1">
    <property type="nucleotide sequence ID" value="NZ_VTWT01000001.1"/>
</dbReference>
<dbReference type="InterPro" id="IPR010559">
    <property type="entry name" value="Sig_transdc_His_kin_internal"/>
</dbReference>
<dbReference type="InterPro" id="IPR036890">
    <property type="entry name" value="HATPase_C_sf"/>
</dbReference>
<dbReference type="PANTHER" id="PTHR34220:SF7">
    <property type="entry name" value="SENSOR HISTIDINE KINASE YPDA"/>
    <property type="match status" value="1"/>
</dbReference>
<name>A0A5N1JB37_9BACT</name>
<proteinExistence type="predicted"/>
<reference evidence="3 4" key="1">
    <citation type="submission" date="2019-09" db="EMBL/GenBank/DDBJ databases">
        <title>Genome sequence of Adhaeribacter sp. M2.</title>
        <authorList>
            <person name="Srinivasan S."/>
        </authorList>
    </citation>
    <scope>NUCLEOTIDE SEQUENCE [LARGE SCALE GENOMIC DNA]</scope>
    <source>
        <strain evidence="3 4">M2</strain>
    </source>
</reference>
<dbReference type="InterPro" id="IPR050640">
    <property type="entry name" value="Bact_2-comp_sensor_kinase"/>
</dbReference>
<evidence type="ECO:0000256" key="1">
    <source>
        <dbReference type="SAM" id="Phobius"/>
    </source>
</evidence>
<dbReference type="EMBL" id="VTWT01000001">
    <property type="protein sequence ID" value="KAA9346079.1"/>
    <property type="molecule type" value="Genomic_DNA"/>
</dbReference>
<evidence type="ECO:0000313" key="3">
    <source>
        <dbReference type="EMBL" id="KAA9346079.1"/>
    </source>
</evidence>
<keyword evidence="1" id="KW-0472">Membrane</keyword>
<organism evidence="3 4">
    <name type="scientific">Adhaeribacter soli</name>
    <dbReference type="NCBI Taxonomy" id="2607655"/>
    <lineage>
        <taxon>Bacteria</taxon>
        <taxon>Pseudomonadati</taxon>
        <taxon>Bacteroidota</taxon>
        <taxon>Cytophagia</taxon>
        <taxon>Cytophagales</taxon>
        <taxon>Hymenobacteraceae</taxon>
        <taxon>Adhaeribacter</taxon>
    </lineage>
</organism>
<dbReference type="GO" id="GO:0016020">
    <property type="term" value="C:membrane"/>
    <property type="evidence" value="ECO:0007669"/>
    <property type="project" value="InterPro"/>
</dbReference>
<feature type="domain" description="Signal transduction histidine kinase internal region" evidence="2">
    <location>
        <begin position="161"/>
        <end position="236"/>
    </location>
</feature>
<feature type="transmembrane region" description="Helical" evidence="1">
    <location>
        <begin position="46"/>
        <end position="68"/>
    </location>
</feature>
<dbReference type="Pfam" id="PF06580">
    <property type="entry name" value="His_kinase"/>
    <property type="match status" value="1"/>
</dbReference>
<feature type="transmembrane region" description="Helical" evidence="1">
    <location>
        <begin position="12"/>
        <end position="34"/>
    </location>
</feature>
<feature type="transmembrane region" description="Helical" evidence="1">
    <location>
        <begin position="116"/>
        <end position="141"/>
    </location>
</feature>
<sequence length="351" mass="40089">MAGSTFRKFKLSGLTLLTHTVLWLAVLGPTIIFFGSKFRILPADKILATILGMTVLSVVPVYLNYLLLVPRFLRQENYRFYALYIFAVLLIFGLLKGYLTLLVYLHVLQKGYVPTLLYLTFVSTVELLIMVFLFTASQLGIHWLAERKLRKAQELEQLKSEVQYLKAQINPHFLFNTLNNLYALTLTKSDKAPLMVLKLAEMMEYMVYHSNEELVPLQKELDYLQHYIALEKLRSQKPENITFEVSGTYETSRIAPLLLLPFIENGFKHGIHALGSEAKLNIKILIEANTLQLQMKNSMNRFGAEANPSEAGGFGMDNVRKRLQYLYAGQHELETKAADGFYLVNLNLPLA</sequence>